<protein>
    <submittedName>
        <fullName evidence="1">Uncharacterized protein</fullName>
    </submittedName>
</protein>
<proteinExistence type="predicted"/>
<evidence type="ECO:0000313" key="1">
    <source>
        <dbReference type="EMBL" id="WIM69851.1"/>
    </source>
</evidence>
<dbReference type="Proteomes" id="UP001238805">
    <property type="component" value="Chromosome"/>
</dbReference>
<accession>A0ABY8VJN6</accession>
<dbReference type="RefSeq" id="WP_284874444.1">
    <property type="nucleotide sequence ID" value="NZ_CP126970.1"/>
</dbReference>
<sequence>MIARIVMATGLTTLGVFQAGLALGRPWGAASYGGAHSGVLPGHLRLSSAVAAPVYLGVAAAVGIGSRAGLGALATVMAVATIPNALSPARAEKVWAPVCAAIAWAAWSEKRRR</sequence>
<gene>
    <name evidence="1" type="ORF">QP029_11615</name>
</gene>
<evidence type="ECO:0000313" key="2">
    <source>
        <dbReference type="Proteomes" id="UP001238805"/>
    </source>
</evidence>
<dbReference type="EMBL" id="CP126970">
    <property type="protein sequence ID" value="WIM69851.1"/>
    <property type="molecule type" value="Genomic_DNA"/>
</dbReference>
<keyword evidence="2" id="KW-1185">Reference proteome</keyword>
<organism evidence="1 2">
    <name type="scientific">Corynebacterium suedekumii</name>
    <dbReference type="NCBI Taxonomy" id="3049801"/>
    <lineage>
        <taxon>Bacteria</taxon>
        <taxon>Bacillati</taxon>
        <taxon>Actinomycetota</taxon>
        <taxon>Actinomycetes</taxon>
        <taxon>Mycobacteriales</taxon>
        <taxon>Corynebacteriaceae</taxon>
        <taxon>Corynebacterium</taxon>
    </lineage>
</organism>
<name>A0ABY8VJN6_9CORY</name>
<reference evidence="1 2" key="1">
    <citation type="submission" date="2023-05" db="EMBL/GenBank/DDBJ databases">
        <title>Corynebacterium suedekumii sp. nov. and Corynebacterium breve sp. nov. isolated from raw cow's milk.</title>
        <authorList>
            <person name="Baer M.K."/>
            <person name="Mehl L."/>
            <person name="Hellmuth R."/>
            <person name="Marke G."/>
            <person name="Lipski A."/>
        </authorList>
    </citation>
    <scope>NUCLEOTIDE SEQUENCE [LARGE SCALE GENOMIC DNA]</scope>
    <source>
        <strain evidence="1 2">LM112</strain>
    </source>
</reference>